<keyword evidence="4" id="KW-1185">Reference proteome</keyword>
<feature type="transmembrane region" description="Helical" evidence="1">
    <location>
        <begin position="310"/>
        <end position="331"/>
    </location>
</feature>
<evidence type="ECO:0000313" key="4">
    <source>
        <dbReference type="Proteomes" id="UP000828390"/>
    </source>
</evidence>
<evidence type="ECO:0000313" key="3">
    <source>
        <dbReference type="EMBL" id="KAH3702091.1"/>
    </source>
</evidence>
<keyword evidence="1" id="KW-1133">Transmembrane helix</keyword>
<feature type="signal peptide" evidence="2">
    <location>
        <begin position="1"/>
        <end position="19"/>
    </location>
</feature>
<evidence type="ECO:0008006" key="5">
    <source>
        <dbReference type="Google" id="ProtNLM"/>
    </source>
</evidence>
<reference evidence="3" key="1">
    <citation type="journal article" date="2019" name="bioRxiv">
        <title>The Genome of the Zebra Mussel, Dreissena polymorpha: A Resource for Invasive Species Research.</title>
        <authorList>
            <person name="McCartney M.A."/>
            <person name="Auch B."/>
            <person name="Kono T."/>
            <person name="Mallez S."/>
            <person name="Zhang Y."/>
            <person name="Obille A."/>
            <person name="Becker A."/>
            <person name="Abrahante J.E."/>
            <person name="Garbe J."/>
            <person name="Badalamenti J.P."/>
            <person name="Herman A."/>
            <person name="Mangelson H."/>
            <person name="Liachko I."/>
            <person name="Sullivan S."/>
            <person name="Sone E.D."/>
            <person name="Koren S."/>
            <person name="Silverstein K.A.T."/>
            <person name="Beckman K.B."/>
            <person name="Gohl D.M."/>
        </authorList>
    </citation>
    <scope>NUCLEOTIDE SEQUENCE</scope>
    <source>
        <strain evidence="3">Duluth1</strain>
        <tissue evidence="3">Whole animal</tissue>
    </source>
</reference>
<sequence length="532" mass="58860">MRWHGLLGLFLLFKQSTKAEQYIVSKDSTPWLLSSCDLAEPRLVYKNTHFEVAEEIGVLSEAWIGYVSVKVPFLFHGCAHEQKTVQNTYNVTSIGYCQSLCGHHRPFGIKGLNGVDISIPTSVMECLCFNTSVHEIKLGHWDNNQHSLCKIDWFAIFSQIMVNDSWVINSGTGNTGDCLTYRYSGFQWKSCVSTNNLNVICSNKPTADPSDRAKQSKTWVQGNVICLKENAFPASISSIVASRLNAGQQQEYWTGIIREATLINKAGIRLLGQTQYSDAEYAFVKGSEKRLKFVKTGEKQALCNAEESPALGAGIGVLVVVLVVVGIGFAVGMLRRRGIIPACLKNRAPNRTDDKHDDMLPNAASNVARVHKTVVNPNYFVLEKQTETVIEQIDHYNRTEDLENDIIDENIYHSIEDSAAQLRGNVKVDCSDYDCTTDGVATSRGIPHNDVYNKLKLDRQGNYEHVKGSCPINNITTHNDYDTTATLKVISPHGNDDYDHVGDMGHAHALSSIDEDNSSAVKCAAHARVSAA</sequence>
<keyword evidence="2" id="KW-0732">Signal</keyword>
<dbReference type="Proteomes" id="UP000828390">
    <property type="component" value="Unassembled WGS sequence"/>
</dbReference>
<feature type="chain" id="PRO_5038547952" description="WSC domain-containing protein" evidence="2">
    <location>
        <begin position="20"/>
        <end position="532"/>
    </location>
</feature>
<evidence type="ECO:0000256" key="1">
    <source>
        <dbReference type="SAM" id="Phobius"/>
    </source>
</evidence>
<evidence type="ECO:0000256" key="2">
    <source>
        <dbReference type="SAM" id="SignalP"/>
    </source>
</evidence>
<dbReference type="AlphaFoldDB" id="A0A9D4BPA2"/>
<protein>
    <recommendedName>
        <fullName evidence="5">WSC domain-containing protein</fullName>
    </recommendedName>
</protein>
<keyword evidence="1" id="KW-0472">Membrane</keyword>
<comment type="caution">
    <text evidence="3">The sequence shown here is derived from an EMBL/GenBank/DDBJ whole genome shotgun (WGS) entry which is preliminary data.</text>
</comment>
<reference evidence="3" key="2">
    <citation type="submission" date="2020-11" db="EMBL/GenBank/DDBJ databases">
        <authorList>
            <person name="McCartney M.A."/>
            <person name="Auch B."/>
            <person name="Kono T."/>
            <person name="Mallez S."/>
            <person name="Becker A."/>
            <person name="Gohl D.M."/>
            <person name="Silverstein K.A.T."/>
            <person name="Koren S."/>
            <person name="Bechman K.B."/>
            <person name="Herman A."/>
            <person name="Abrahante J.E."/>
            <person name="Garbe J."/>
        </authorList>
    </citation>
    <scope>NUCLEOTIDE SEQUENCE</scope>
    <source>
        <strain evidence="3">Duluth1</strain>
        <tissue evidence="3">Whole animal</tissue>
    </source>
</reference>
<name>A0A9D4BPA2_DREPO</name>
<gene>
    <name evidence="3" type="ORF">DPMN_077093</name>
</gene>
<proteinExistence type="predicted"/>
<organism evidence="3 4">
    <name type="scientific">Dreissena polymorpha</name>
    <name type="common">Zebra mussel</name>
    <name type="synonym">Mytilus polymorpha</name>
    <dbReference type="NCBI Taxonomy" id="45954"/>
    <lineage>
        <taxon>Eukaryota</taxon>
        <taxon>Metazoa</taxon>
        <taxon>Spiralia</taxon>
        <taxon>Lophotrochozoa</taxon>
        <taxon>Mollusca</taxon>
        <taxon>Bivalvia</taxon>
        <taxon>Autobranchia</taxon>
        <taxon>Heteroconchia</taxon>
        <taxon>Euheterodonta</taxon>
        <taxon>Imparidentia</taxon>
        <taxon>Neoheterodontei</taxon>
        <taxon>Myida</taxon>
        <taxon>Dreissenoidea</taxon>
        <taxon>Dreissenidae</taxon>
        <taxon>Dreissena</taxon>
    </lineage>
</organism>
<dbReference type="EMBL" id="JAIWYP010000015">
    <property type="protein sequence ID" value="KAH3702091.1"/>
    <property type="molecule type" value="Genomic_DNA"/>
</dbReference>
<accession>A0A9D4BPA2</accession>
<keyword evidence="1" id="KW-0812">Transmembrane</keyword>